<gene>
    <name evidence="3" type="ORF">MARPO_0089s0020</name>
</gene>
<dbReference type="Proteomes" id="UP000244005">
    <property type="component" value="Unassembled WGS sequence"/>
</dbReference>
<evidence type="ECO:0000313" key="3">
    <source>
        <dbReference type="EMBL" id="PTQ33385.1"/>
    </source>
</evidence>
<feature type="transmembrane region" description="Helical" evidence="2">
    <location>
        <begin position="31"/>
        <end position="53"/>
    </location>
</feature>
<proteinExistence type="predicted"/>
<feature type="transmembrane region" description="Helical" evidence="2">
    <location>
        <begin position="59"/>
        <end position="83"/>
    </location>
</feature>
<protein>
    <submittedName>
        <fullName evidence="3">Uncharacterized protein</fullName>
    </submittedName>
</protein>
<keyword evidence="2" id="KW-0472">Membrane</keyword>
<organism evidence="3 4">
    <name type="scientific">Marchantia polymorpha</name>
    <name type="common">Common liverwort</name>
    <name type="synonym">Marchantia aquatica</name>
    <dbReference type="NCBI Taxonomy" id="3197"/>
    <lineage>
        <taxon>Eukaryota</taxon>
        <taxon>Viridiplantae</taxon>
        <taxon>Streptophyta</taxon>
        <taxon>Embryophyta</taxon>
        <taxon>Marchantiophyta</taxon>
        <taxon>Marchantiopsida</taxon>
        <taxon>Marchantiidae</taxon>
        <taxon>Marchantiales</taxon>
        <taxon>Marchantiaceae</taxon>
        <taxon>Marchantia</taxon>
    </lineage>
</organism>
<evidence type="ECO:0000256" key="1">
    <source>
        <dbReference type="SAM" id="MobiDB-lite"/>
    </source>
</evidence>
<feature type="compositionally biased region" description="Polar residues" evidence="1">
    <location>
        <begin position="175"/>
        <end position="186"/>
    </location>
</feature>
<sequence length="186" mass="19775">MAMGMGPQAGHDVFVRRQDDENCCNLAQCRLTYYVFFTVLGAMACMFALLVLFSGLQWMGLLVTDLVILGILWGTFCCVYGCCFRTKLVIHSSGAPGIDPAVPVGVQLAYPAHMHPAPGVVQQGYPVPHIVHQGYPVHGQHAPPAPAAAASWPTPLTPPGPKVQHSPIPGAFAQPGTSSWQAPHAP</sequence>
<accession>A0A2R6WHQ2</accession>
<keyword evidence="4" id="KW-1185">Reference proteome</keyword>
<feature type="region of interest" description="Disordered" evidence="1">
    <location>
        <begin position="139"/>
        <end position="186"/>
    </location>
</feature>
<name>A0A2R6WHQ2_MARPO</name>
<dbReference type="EMBL" id="KZ772761">
    <property type="protein sequence ID" value="PTQ33385.1"/>
    <property type="molecule type" value="Genomic_DNA"/>
</dbReference>
<reference evidence="4" key="1">
    <citation type="journal article" date="2017" name="Cell">
        <title>Insights into land plant evolution garnered from the Marchantia polymorpha genome.</title>
        <authorList>
            <person name="Bowman J.L."/>
            <person name="Kohchi T."/>
            <person name="Yamato K.T."/>
            <person name="Jenkins J."/>
            <person name="Shu S."/>
            <person name="Ishizaki K."/>
            <person name="Yamaoka S."/>
            <person name="Nishihama R."/>
            <person name="Nakamura Y."/>
            <person name="Berger F."/>
            <person name="Adam C."/>
            <person name="Aki S.S."/>
            <person name="Althoff F."/>
            <person name="Araki T."/>
            <person name="Arteaga-Vazquez M.A."/>
            <person name="Balasubrmanian S."/>
            <person name="Barry K."/>
            <person name="Bauer D."/>
            <person name="Boehm C.R."/>
            <person name="Briginshaw L."/>
            <person name="Caballero-Perez J."/>
            <person name="Catarino B."/>
            <person name="Chen F."/>
            <person name="Chiyoda S."/>
            <person name="Chovatia M."/>
            <person name="Davies K.M."/>
            <person name="Delmans M."/>
            <person name="Demura T."/>
            <person name="Dierschke T."/>
            <person name="Dolan L."/>
            <person name="Dorantes-Acosta A.E."/>
            <person name="Eklund D.M."/>
            <person name="Florent S.N."/>
            <person name="Flores-Sandoval E."/>
            <person name="Fujiyama A."/>
            <person name="Fukuzawa H."/>
            <person name="Galik B."/>
            <person name="Grimanelli D."/>
            <person name="Grimwood J."/>
            <person name="Grossniklaus U."/>
            <person name="Hamada T."/>
            <person name="Haseloff J."/>
            <person name="Hetherington A.J."/>
            <person name="Higo A."/>
            <person name="Hirakawa Y."/>
            <person name="Hundley H.N."/>
            <person name="Ikeda Y."/>
            <person name="Inoue K."/>
            <person name="Inoue S.I."/>
            <person name="Ishida S."/>
            <person name="Jia Q."/>
            <person name="Kakita M."/>
            <person name="Kanazawa T."/>
            <person name="Kawai Y."/>
            <person name="Kawashima T."/>
            <person name="Kennedy M."/>
            <person name="Kinose K."/>
            <person name="Kinoshita T."/>
            <person name="Kohara Y."/>
            <person name="Koide E."/>
            <person name="Komatsu K."/>
            <person name="Kopischke S."/>
            <person name="Kubo M."/>
            <person name="Kyozuka J."/>
            <person name="Lagercrantz U."/>
            <person name="Lin S.S."/>
            <person name="Lindquist E."/>
            <person name="Lipzen A.M."/>
            <person name="Lu C.W."/>
            <person name="De Luna E."/>
            <person name="Martienssen R.A."/>
            <person name="Minamino N."/>
            <person name="Mizutani M."/>
            <person name="Mizutani M."/>
            <person name="Mochizuki N."/>
            <person name="Monte I."/>
            <person name="Mosher R."/>
            <person name="Nagasaki H."/>
            <person name="Nakagami H."/>
            <person name="Naramoto S."/>
            <person name="Nishitani K."/>
            <person name="Ohtani M."/>
            <person name="Okamoto T."/>
            <person name="Okumura M."/>
            <person name="Phillips J."/>
            <person name="Pollak B."/>
            <person name="Reinders A."/>
            <person name="Rovekamp M."/>
            <person name="Sano R."/>
            <person name="Sawa S."/>
            <person name="Schmid M.W."/>
            <person name="Shirakawa M."/>
            <person name="Solano R."/>
            <person name="Spunde A."/>
            <person name="Suetsugu N."/>
            <person name="Sugano S."/>
            <person name="Sugiyama A."/>
            <person name="Sun R."/>
            <person name="Suzuki Y."/>
            <person name="Takenaka M."/>
            <person name="Takezawa D."/>
            <person name="Tomogane H."/>
            <person name="Tsuzuki M."/>
            <person name="Ueda T."/>
            <person name="Umeda M."/>
            <person name="Ward J.M."/>
            <person name="Watanabe Y."/>
            <person name="Yazaki K."/>
            <person name="Yokoyama R."/>
            <person name="Yoshitake Y."/>
            <person name="Yotsui I."/>
            <person name="Zachgo S."/>
            <person name="Schmutz J."/>
        </authorList>
    </citation>
    <scope>NUCLEOTIDE SEQUENCE [LARGE SCALE GENOMIC DNA]</scope>
    <source>
        <strain evidence="4">Tak-1</strain>
    </source>
</reference>
<evidence type="ECO:0000256" key="2">
    <source>
        <dbReference type="SAM" id="Phobius"/>
    </source>
</evidence>
<dbReference type="Gramene" id="Mp3g21970.1">
    <property type="protein sequence ID" value="Mp3g21970.1.cds1"/>
    <property type="gene ID" value="Mp3g21970"/>
</dbReference>
<keyword evidence="2" id="KW-1133">Transmembrane helix</keyword>
<keyword evidence="2" id="KW-0812">Transmembrane</keyword>
<evidence type="ECO:0000313" key="4">
    <source>
        <dbReference type="Proteomes" id="UP000244005"/>
    </source>
</evidence>
<dbReference type="AlphaFoldDB" id="A0A2R6WHQ2"/>